<organism evidence="2 3">
    <name type="scientific">Candidatus Taenaricola geysiri</name>
    <dbReference type="NCBI Taxonomy" id="1974752"/>
    <lineage>
        <taxon>Bacteria</taxon>
        <taxon>Pseudomonadati</taxon>
        <taxon>Candidatus Omnitrophota</taxon>
        <taxon>Candidatus Taenaricola</taxon>
    </lineage>
</organism>
<reference evidence="2 3" key="1">
    <citation type="submission" date="2017-09" db="EMBL/GenBank/DDBJ databases">
        <title>Depth-based differentiation of microbial function through sediment-hosted aquifers and enrichment of novel symbionts in the deep terrestrial subsurface.</title>
        <authorList>
            <person name="Probst A.J."/>
            <person name="Ladd B."/>
            <person name="Jarett J.K."/>
            <person name="Geller-Mcgrath D.E."/>
            <person name="Sieber C.M."/>
            <person name="Emerson J.B."/>
            <person name="Anantharaman K."/>
            <person name="Thomas B.C."/>
            <person name="Malmstrom R."/>
            <person name="Stieglmeier M."/>
            <person name="Klingl A."/>
            <person name="Woyke T."/>
            <person name="Ryan C.M."/>
            <person name="Banfield J.F."/>
        </authorList>
    </citation>
    <scope>NUCLEOTIDE SEQUENCE [LARGE SCALE GENOMIC DNA]</scope>
    <source>
        <strain evidence="2">CG12_big_fil_rev_8_21_14_0_65_43_15</strain>
    </source>
</reference>
<sequence>MERKEKLVEGTVYHIFNRSIADFKIFNNDLEYLRIKNMIRYYQIESADFKFSKFITLEKIKEDGFNSSFISFSQGKEKLVQIIAYCIMPTHFHLILKQLKEKGISIFMRNILNSYSHYFNIKHKRKGPLWESRFQNKFVETDEQLLHLTRYVHLNPVTAFLVDKPEQWLWSSYNEYLSKVDKDEKVCDYEGILDVEPVSYGAFTDERIDYQRELAKLKDL</sequence>
<dbReference type="InterPro" id="IPR036515">
    <property type="entry name" value="Transposase_17_sf"/>
</dbReference>
<dbReference type="SUPFAM" id="SSF143422">
    <property type="entry name" value="Transposase IS200-like"/>
    <property type="match status" value="1"/>
</dbReference>
<proteinExistence type="predicted"/>
<name>A0A2J0LDW8_9BACT</name>
<accession>A0A2J0LDW8</accession>
<dbReference type="PANTHER" id="PTHR34322:SF2">
    <property type="entry name" value="TRANSPOSASE IS200-LIKE DOMAIN-CONTAINING PROTEIN"/>
    <property type="match status" value="1"/>
</dbReference>
<dbReference type="Pfam" id="PF01797">
    <property type="entry name" value="Y1_Tnp"/>
    <property type="match status" value="1"/>
</dbReference>
<evidence type="ECO:0000259" key="1">
    <source>
        <dbReference type="SMART" id="SM01321"/>
    </source>
</evidence>
<feature type="domain" description="Transposase IS200-like" evidence="1">
    <location>
        <begin position="8"/>
        <end position="155"/>
    </location>
</feature>
<dbReference type="SMART" id="SM01321">
    <property type="entry name" value="Y1_Tnp"/>
    <property type="match status" value="1"/>
</dbReference>
<dbReference type="Gene3D" id="3.30.70.1290">
    <property type="entry name" value="Transposase IS200-like"/>
    <property type="match status" value="1"/>
</dbReference>
<dbReference type="InterPro" id="IPR002686">
    <property type="entry name" value="Transposase_17"/>
</dbReference>
<dbReference type="PANTHER" id="PTHR34322">
    <property type="entry name" value="TRANSPOSASE, Y1_TNP DOMAIN-CONTAINING"/>
    <property type="match status" value="1"/>
</dbReference>
<dbReference type="GO" id="GO:0006313">
    <property type="term" value="P:DNA transposition"/>
    <property type="evidence" value="ECO:0007669"/>
    <property type="project" value="InterPro"/>
</dbReference>
<dbReference type="Proteomes" id="UP000231267">
    <property type="component" value="Unassembled WGS sequence"/>
</dbReference>
<dbReference type="GO" id="GO:0004803">
    <property type="term" value="F:transposase activity"/>
    <property type="evidence" value="ECO:0007669"/>
    <property type="project" value="InterPro"/>
</dbReference>
<evidence type="ECO:0000313" key="3">
    <source>
        <dbReference type="Proteomes" id="UP000231267"/>
    </source>
</evidence>
<dbReference type="GO" id="GO:0003677">
    <property type="term" value="F:DNA binding"/>
    <property type="evidence" value="ECO:0007669"/>
    <property type="project" value="InterPro"/>
</dbReference>
<comment type="caution">
    <text evidence="2">The sequence shown here is derived from an EMBL/GenBank/DDBJ whole genome shotgun (WGS) entry which is preliminary data.</text>
</comment>
<evidence type="ECO:0000313" key="2">
    <source>
        <dbReference type="EMBL" id="PIW66051.1"/>
    </source>
</evidence>
<dbReference type="EMBL" id="PFGP01000123">
    <property type="protein sequence ID" value="PIW66051.1"/>
    <property type="molecule type" value="Genomic_DNA"/>
</dbReference>
<dbReference type="AlphaFoldDB" id="A0A2J0LDW8"/>
<gene>
    <name evidence="2" type="ORF">COW11_05340</name>
</gene>
<protein>
    <recommendedName>
        <fullName evidence="1">Transposase IS200-like domain-containing protein</fullName>
    </recommendedName>
</protein>